<protein>
    <recommendedName>
        <fullName evidence="1">LarA-like N-terminal domain-containing protein</fullName>
    </recommendedName>
</protein>
<organism evidence="2 3">
    <name type="scientific">Alicyclobacillus cycloheptanicus</name>
    <dbReference type="NCBI Taxonomy" id="1457"/>
    <lineage>
        <taxon>Bacteria</taxon>
        <taxon>Bacillati</taxon>
        <taxon>Bacillota</taxon>
        <taxon>Bacilli</taxon>
        <taxon>Bacillales</taxon>
        <taxon>Alicyclobacillaceae</taxon>
        <taxon>Alicyclobacillus</taxon>
    </lineage>
</organism>
<sequence length="429" mass="46732">MGVVEELIQSMPLPKMIRIRQHFPSPVVADIEQTIHEAFQQEAKHIQWPSGGEVAVVVGSRGIADLHLVTRAVVAEIRRHGCSPFIVPGMGSHGGATAEGQREIIEGYGVTEAFVGAPIRSSMEVVQIGELQNGLPVYMDRIAYGAEGIFVVNRIKPHTAFRGPFESGIVKMIAIGLGKQKGAEACHKLGFGHMAEHIVEVAKAAIGTGKILGGVAVLENAYDRIAEAHVLPAAQILDREPPLLVRAKSYMPRIFVDDIDVLVVDEIGKDISGDGMDPNITGRYATPFATGGPNVTRICVRRLTERTHGNANGLGVADTTTRQAFEAVEFDMTYPNALTSTVIEPVKLPMILANDRLAIQAAVKTSHVLKEQDVRMVHIRNTLRMDVIRVSESILPLLRERPDVEILGEPKAWKFHDDGSLDVDDAWVE</sequence>
<accession>A0ABT9XHC5</accession>
<reference evidence="2 3" key="1">
    <citation type="submission" date="2023-07" db="EMBL/GenBank/DDBJ databases">
        <title>Genomic Encyclopedia of Type Strains, Phase IV (KMG-IV): sequencing the most valuable type-strain genomes for metagenomic binning, comparative biology and taxonomic classification.</title>
        <authorList>
            <person name="Goeker M."/>
        </authorList>
    </citation>
    <scope>NUCLEOTIDE SEQUENCE [LARGE SCALE GENOMIC DNA]</scope>
    <source>
        <strain evidence="2 3">DSM 4006</strain>
    </source>
</reference>
<feature type="domain" description="LarA-like N-terminal" evidence="1">
    <location>
        <begin position="31"/>
        <end position="191"/>
    </location>
</feature>
<dbReference type="Gene3D" id="3.40.50.11440">
    <property type="match status" value="1"/>
</dbReference>
<comment type="caution">
    <text evidence="2">The sequence shown here is derived from an EMBL/GenBank/DDBJ whole genome shotgun (WGS) entry which is preliminary data.</text>
</comment>
<evidence type="ECO:0000259" key="1">
    <source>
        <dbReference type="Pfam" id="PF09861"/>
    </source>
</evidence>
<dbReference type="EMBL" id="JAUSTP010000008">
    <property type="protein sequence ID" value="MDQ0189515.1"/>
    <property type="molecule type" value="Genomic_DNA"/>
</dbReference>
<keyword evidence="3" id="KW-1185">Reference proteome</keyword>
<dbReference type="Pfam" id="PF09861">
    <property type="entry name" value="Lar_N"/>
    <property type="match status" value="1"/>
</dbReference>
<gene>
    <name evidence="2" type="ORF">J2S03_001347</name>
</gene>
<evidence type="ECO:0000313" key="2">
    <source>
        <dbReference type="EMBL" id="MDQ0189515.1"/>
    </source>
</evidence>
<proteinExistence type="predicted"/>
<name>A0ABT9XHC5_9BACL</name>
<dbReference type="RefSeq" id="WP_274456319.1">
    <property type="nucleotide sequence ID" value="NZ_CP067097.1"/>
</dbReference>
<dbReference type="InterPro" id="IPR018657">
    <property type="entry name" value="LarA-like_N"/>
</dbReference>
<dbReference type="Proteomes" id="UP001232973">
    <property type="component" value="Unassembled WGS sequence"/>
</dbReference>
<evidence type="ECO:0000313" key="3">
    <source>
        <dbReference type="Proteomes" id="UP001232973"/>
    </source>
</evidence>